<evidence type="ECO:0000256" key="1">
    <source>
        <dbReference type="ARBA" id="ARBA00001933"/>
    </source>
</evidence>
<reference evidence="4 5" key="1">
    <citation type="submission" date="2016-11" db="EMBL/GenBank/DDBJ databases">
        <title>Complete genome sequence of Streptomyces niveus SCSIO 3406.</title>
        <authorList>
            <person name="Zhu Q."/>
            <person name="Cheng W."/>
            <person name="Song Y."/>
            <person name="Li Q."/>
            <person name="Ju J."/>
        </authorList>
    </citation>
    <scope>NUCLEOTIDE SEQUENCE [LARGE SCALE GENOMIC DNA]</scope>
    <source>
        <strain evidence="4 5">SCSIO 3406</strain>
    </source>
</reference>
<feature type="domain" description="Tryptophan synthase beta chain-like PALP" evidence="3">
    <location>
        <begin position="27"/>
        <end position="291"/>
    </location>
</feature>
<evidence type="ECO:0000259" key="3">
    <source>
        <dbReference type="Pfam" id="PF00291"/>
    </source>
</evidence>
<sequence length="360" mass="38997">MITANPLDLRFPEVFFELTDFAPVGRTLLKLEGFNITGSIKLKSALFMVDLLEQEGRLFPNRSTIVESSSGNLGVALALICRMRGYGFICVTDPNASPANLRAIRAYGGRIEPVTEKDPQGGYLQTRLDLVRDLLAERPDRIWLNQYANQANVEAHARWTAEEILRAVPDVSHLYVGTGTTGTMMGIARRFAELAPKTELVAVEPEGSVTFGTGPPARRILPGVGTSRRPEIADADRVHRIVHVAEADAVRRCYEVLNDRGLLVGCSTGHVLHAMAEDAEIFSEGSVVVGVSADLGDKYLDTLYDEDWLADHFPGLGDGPGTTTRGGPGAPLCGPLREVLAERGPDPLGRAVTDPVARME</sequence>
<dbReference type="Pfam" id="PF00291">
    <property type="entry name" value="PALP"/>
    <property type="match status" value="1"/>
</dbReference>
<evidence type="ECO:0000313" key="4">
    <source>
        <dbReference type="EMBL" id="AQU69572.1"/>
    </source>
</evidence>
<dbReference type="EMBL" id="CP018047">
    <property type="protein sequence ID" value="AQU69572.1"/>
    <property type="molecule type" value="Genomic_DNA"/>
</dbReference>
<dbReference type="RefSeq" id="WP_159392508.1">
    <property type="nucleotide sequence ID" value="NZ_CP018047.1"/>
</dbReference>
<comment type="cofactor">
    <cofactor evidence="1">
        <name>pyridoxal 5'-phosphate</name>
        <dbReference type="ChEBI" id="CHEBI:597326"/>
    </cofactor>
</comment>
<dbReference type="InterPro" id="IPR036052">
    <property type="entry name" value="TrpB-like_PALP_sf"/>
</dbReference>
<evidence type="ECO:0000256" key="2">
    <source>
        <dbReference type="ARBA" id="ARBA00022898"/>
    </source>
</evidence>
<dbReference type="InterPro" id="IPR001926">
    <property type="entry name" value="TrpB-like_PALP"/>
</dbReference>
<keyword evidence="5" id="KW-1185">Reference proteome</keyword>
<dbReference type="AlphaFoldDB" id="A0A1U9QZ80"/>
<dbReference type="KEGG" id="snw:BBN63_28665"/>
<gene>
    <name evidence="4" type="ORF">BBN63_28665</name>
</gene>
<proteinExistence type="predicted"/>
<dbReference type="Gene3D" id="3.40.50.1100">
    <property type="match status" value="2"/>
</dbReference>
<accession>A0A1U9QZ80</accession>
<organism evidence="4 5">
    <name type="scientific">Streptomyces niveus</name>
    <name type="common">Streptomyces spheroides</name>
    <dbReference type="NCBI Taxonomy" id="193462"/>
    <lineage>
        <taxon>Bacteria</taxon>
        <taxon>Bacillati</taxon>
        <taxon>Actinomycetota</taxon>
        <taxon>Actinomycetes</taxon>
        <taxon>Kitasatosporales</taxon>
        <taxon>Streptomycetaceae</taxon>
        <taxon>Streptomyces</taxon>
    </lineage>
</organism>
<dbReference type="InterPro" id="IPR050214">
    <property type="entry name" value="Cys_Synth/Cystath_Beta-Synth"/>
</dbReference>
<dbReference type="Proteomes" id="UP000189677">
    <property type="component" value="Chromosome"/>
</dbReference>
<dbReference type="CDD" id="cd01561">
    <property type="entry name" value="CBS_like"/>
    <property type="match status" value="1"/>
</dbReference>
<dbReference type="OrthoDB" id="5176350at2"/>
<dbReference type="PANTHER" id="PTHR10314">
    <property type="entry name" value="CYSTATHIONINE BETA-SYNTHASE"/>
    <property type="match status" value="1"/>
</dbReference>
<dbReference type="GO" id="GO:1901605">
    <property type="term" value="P:alpha-amino acid metabolic process"/>
    <property type="evidence" value="ECO:0007669"/>
    <property type="project" value="UniProtKB-ARBA"/>
</dbReference>
<dbReference type="SUPFAM" id="SSF53686">
    <property type="entry name" value="Tryptophan synthase beta subunit-like PLP-dependent enzymes"/>
    <property type="match status" value="1"/>
</dbReference>
<keyword evidence="2" id="KW-0663">Pyridoxal phosphate</keyword>
<protein>
    <recommendedName>
        <fullName evidence="3">Tryptophan synthase beta chain-like PALP domain-containing protein</fullName>
    </recommendedName>
</protein>
<name>A0A1U9QZ80_STRNV</name>
<evidence type="ECO:0000313" key="5">
    <source>
        <dbReference type="Proteomes" id="UP000189677"/>
    </source>
</evidence>